<dbReference type="InterPro" id="IPR025961">
    <property type="entry name" value="Metal_resist"/>
</dbReference>
<name>A0A485M343_9ZZZZ</name>
<accession>A0A485M343</accession>
<organism evidence="1">
    <name type="scientific">anaerobic digester metagenome</name>
    <dbReference type="NCBI Taxonomy" id="1263854"/>
    <lineage>
        <taxon>unclassified sequences</taxon>
        <taxon>metagenomes</taxon>
        <taxon>ecological metagenomes</taxon>
    </lineage>
</organism>
<protein>
    <submittedName>
        <fullName evidence="1">Zinc resistance protein (Modular protein)</fullName>
    </submittedName>
</protein>
<gene>
    <name evidence="1" type="ORF">SCFA_400004</name>
</gene>
<dbReference type="Gene3D" id="1.20.120.1490">
    <property type="match status" value="1"/>
</dbReference>
<proteinExistence type="predicted"/>
<sequence>MDLWKSVAGICAAFVIVLAAAAPALSQQGIPGRGPGPMYGMERHHAMMLSRLTPEQQRTVRNIYQNYQQATADTREKLWEQRIQLQAALTTETIDESKVNSLVESINDLRSELYRQRVKMYMQLAEADLMYPVTRSLGMMGGGMGMMGACPMMGPGGFGPGMMGDGMMFPESDFMDD</sequence>
<dbReference type="EMBL" id="CAADRM010000104">
    <property type="protein sequence ID" value="VFU15255.1"/>
    <property type="molecule type" value="Genomic_DNA"/>
</dbReference>
<dbReference type="Pfam" id="PF13801">
    <property type="entry name" value="Metal_resist"/>
    <property type="match status" value="1"/>
</dbReference>
<evidence type="ECO:0000313" key="1">
    <source>
        <dbReference type="EMBL" id="VFU15255.1"/>
    </source>
</evidence>
<reference evidence="1" key="1">
    <citation type="submission" date="2019-03" db="EMBL/GenBank/DDBJ databases">
        <authorList>
            <person name="Hao L."/>
        </authorList>
    </citation>
    <scope>NUCLEOTIDE SEQUENCE</scope>
</reference>
<dbReference type="AlphaFoldDB" id="A0A485M343"/>